<dbReference type="Gene3D" id="3.30.70.890">
    <property type="entry name" value="GHMP kinase, C-terminal domain"/>
    <property type="match status" value="1"/>
</dbReference>
<dbReference type="EMBL" id="BMNM01000005">
    <property type="protein sequence ID" value="GGI78052.1"/>
    <property type="molecule type" value="Genomic_DNA"/>
</dbReference>
<dbReference type="GO" id="GO:0005524">
    <property type="term" value="F:ATP binding"/>
    <property type="evidence" value="ECO:0007669"/>
    <property type="project" value="UniProtKB-UniRule"/>
</dbReference>
<feature type="domain" description="GHMP kinase N-terminal" evidence="12">
    <location>
        <begin position="81"/>
        <end position="168"/>
    </location>
</feature>
<dbReference type="PIRSF" id="PIRSF000530">
    <property type="entry name" value="Galactokinase"/>
    <property type="match status" value="1"/>
</dbReference>
<dbReference type="GO" id="GO:0019287">
    <property type="term" value="P:isopentenyl diphosphate biosynthetic process, mevalonate pathway"/>
    <property type="evidence" value="ECO:0007669"/>
    <property type="project" value="UniProtKB-UniRule"/>
</dbReference>
<keyword evidence="8 11" id="KW-0443">Lipid metabolism</keyword>
<dbReference type="UniPathway" id="UPA00057">
    <property type="reaction ID" value="UER00098"/>
</dbReference>
<dbReference type="SUPFAM" id="SSF55060">
    <property type="entry name" value="GHMP Kinase, C-terminal domain"/>
    <property type="match status" value="1"/>
</dbReference>
<dbReference type="InterPro" id="IPR013750">
    <property type="entry name" value="GHMP_kinase_C_dom"/>
</dbReference>
<dbReference type="InterPro" id="IPR006204">
    <property type="entry name" value="GHMP_kinase_N_dom"/>
</dbReference>
<evidence type="ECO:0000259" key="13">
    <source>
        <dbReference type="Pfam" id="PF08544"/>
    </source>
</evidence>
<comment type="pathway">
    <text evidence="10 11">Isoprenoid biosynthesis; isopentenyl diphosphate biosynthesis via mevalonate pathway; isopentenyl diphosphate from (R)-mevalonate: step 1/3.</text>
</comment>
<dbReference type="EC" id="2.7.1.36" evidence="11"/>
<comment type="subunit">
    <text evidence="11">Homodimer.</text>
</comment>
<comment type="cofactor">
    <cofactor evidence="11">
        <name>Mg(2+)</name>
        <dbReference type="ChEBI" id="CHEBI:18420"/>
    </cofactor>
</comment>
<keyword evidence="1 11" id="KW-0963">Cytoplasm</keyword>
<comment type="similarity">
    <text evidence="11">Belongs to the GHMP kinase family. Mevalonate kinase subfamily.</text>
</comment>
<dbReference type="EMBL" id="AP026830">
    <property type="protein sequence ID" value="BDR93154.1"/>
    <property type="molecule type" value="Genomic_DNA"/>
</dbReference>
<evidence type="ECO:0000256" key="2">
    <source>
        <dbReference type="ARBA" id="ARBA00022516"/>
    </source>
</evidence>
<dbReference type="OrthoDB" id="19001at2157"/>
<comment type="function">
    <text evidence="11">Catalyzes the phosphorylation of (R)-mevalonate (MVA) to (R)-mevalonate 5-phosphate (MVAP). Functions in the mevalonate (MVA) pathway leading to isopentenyl diphosphate (IPP), a key precursor for the biosynthesis of isoprenoid compounds such as archaeal membrane lipids.</text>
</comment>
<comment type="catalytic activity">
    <reaction evidence="11">
        <text>(R)-mevalonate + ATP = (R)-5-phosphomevalonate + ADP + H(+)</text>
        <dbReference type="Rhea" id="RHEA:17065"/>
        <dbReference type="ChEBI" id="CHEBI:15378"/>
        <dbReference type="ChEBI" id="CHEBI:30616"/>
        <dbReference type="ChEBI" id="CHEBI:36464"/>
        <dbReference type="ChEBI" id="CHEBI:58146"/>
        <dbReference type="ChEBI" id="CHEBI:456216"/>
        <dbReference type="EC" id="2.7.1.36"/>
    </reaction>
</comment>
<dbReference type="PANTHER" id="PTHR43290:SF2">
    <property type="entry name" value="MEVALONATE KINASE"/>
    <property type="match status" value="1"/>
</dbReference>
<dbReference type="PRINTS" id="PR00959">
    <property type="entry name" value="MEVGALKINASE"/>
</dbReference>
<feature type="domain" description="GHMP kinase C-terminal" evidence="13">
    <location>
        <begin position="237"/>
        <end position="308"/>
    </location>
</feature>
<evidence type="ECO:0000313" key="14">
    <source>
        <dbReference type="EMBL" id="BDR93154.1"/>
    </source>
</evidence>
<organism evidence="15 16">
    <name type="scientific">Vulcanisaeta souniana JCM 11219</name>
    <dbReference type="NCBI Taxonomy" id="1293586"/>
    <lineage>
        <taxon>Archaea</taxon>
        <taxon>Thermoproteota</taxon>
        <taxon>Thermoprotei</taxon>
        <taxon>Thermoproteales</taxon>
        <taxon>Thermoproteaceae</taxon>
        <taxon>Vulcanisaeta</taxon>
    </lineage>
</organism>
<gene>
    <name evidence="11" type="primary">mvk</name>
    <name evidence="15" type="ORF">GCM10007112_13560</name>
    <name evidence="14" type="ORF">Vsou_22470</name>
</gene>
<reference evidence="15" key="2">
    <citation type="submission" date="2020-09" db="EMBL/GenBank/DDBJ databases">
        <authorList>
            <person name="Sun Q."/>
            <person name="Ohkuma M."/>
        </authorList>
    </citation>
    <scope>NUCLEOTIDE SEQUENCE</scope>
    <source>
        <strain evidence="15">JCM 11219</strain>
    </source>
</reference>
<name>A0A830E3B9_9CREN</name>
<reference evidence="17" key="3">
    <citation type="submission" date="2022-09" db="EMBL/GenBank/DDBJ databases">
        <title>Complete genome sequence of Vulcanisaeta souniana.</title>
        <authorList>
            <person name="Kato S."/>
            <person name="Itoh T."/>
            <person name="Ohkuma M."/>
        </authorList>
    </citation>
    <scope>NUCLEOTIDE SEQUENCE [LARGE SCALE GENOMIC DNA]</scope>
    <source>
        <strain evidence="17">JCM 11219</strain>
    </source>
</reference>
<sequence length="330" mass="35244">MVTVRAPGKVILYGEHAVVYGEPALAMAVNKYIYVTAKARDDNKVSINARDLRLAGISVTIHENGDIVARTDYGAVISALSYVKRAVELAMEYFNKKVGIDLMIRSEMPVGAGLGTSAAVAVATILAYVKELGYDVDKRELARLAWQVERDVQGSASPTDTTMATFGGIMYIKPEGNSTAMEPVKPGVTIPLIIGYTPRVSTTKDLVAMVRRKYESMRDVIEPIIRSIGVITRKGREALEKGDLELMGVLMNINHGLLDALGVSTKQLNEMVYVARYAGALGSKLTGAGGGGCMIALTNKSEVEKAIELTGGSVLKAGLDTDGTVVISND</sequence>
<evidence type="ECO:0000313" key="17">
    <source>
        <dbReference type="Proteomes" id="UP001060771"/>
    </source>
</evidence>
<dbReference type="Pfam" id="PF08544">
    <property type="entry name" value="GHMP_kinases_C"/>
    <property type="match status" value="1"/>
</dbReference>
<accession>A0A830E3B9</accession>
<dbReference type="SUPFAM" id="SSF54211">
    <property type="entry name" value="Ribosomal protein S5 domain 2-like"/>
    <property type="match status" value="1"/>
</dbReference>
<dbReference type="RefSeq" id="WP_188603263.1">
    <property type="nucleotide sequence ID" value="NZ_AP026830.1"/>
</dbReference>
<evidence type="ECO:0000256" key="6">
    <source>
        <dbReference type="ARBA" id="ARBA00022840"/>
    </source>
</evidence>
<dbReference type="Pfam" id="PF00288">
    <property type="entry name" value="GHMP_kinases_N"/>
    <property type="match status" value="1"/>
</dbReference>
<evidence type="ECO:0000256" key="9">
    <source>
        <dbReference type="ARBA" id="ARBA00023229"/>
    </source>
</evidence>
<dbReference type="InterPro" id="IPR036554">
    <property type="entry name" value="GHMP_kinase_C_sf"/>
</dbReference>
<dbReference type="PANTHER" id="PTHR43290">
    <property type="entry name" value="MEVALONATE KINASE"/>
    <property type="match status" value="1"/>
</dbReference>
<keyword evidence="5 11" id="KW-0418">Kinase</keyword>
<dbReference type="GO" id="GO:0005829">
    <property type="term" value="C:cytosol"/>
    <property type="evidence" value="ECO:0007669"/>
    <property type="project" value="TreeGrafter"/>
</dbReference>
<dbReference type="Gene3D" id="3.30.230.10">
    <property type="match status" value="1"/>
</dbReference>
<evidence type="ECO:0000256" key="10">
    <source>
        <dbReference type="ARBA" id="ARBA00029438"/>
    </source>
</evidence>
<keyword evidence="9 11" id="KW-0414">Isoprene biosynthesis</keyword>
<dbReference type="InterPro" id="IPR014721">
    <property type="entry name" value="Ribsml_uS5_D2-typ_fold_subgr"/>
</dbReference>
<evidence type="ECO:0000256" key="11">
    <source>
        <dbReference type="HAMAP-Rule" id="MF_00217"/>
    </source>
</evidence>
<dbReference type="InterPro" id="IPR006206">
    <property type="entry name" value="Mevalonate/galactokinase"/>
</dbReference>
<keyword evidence="3 11" id="KW-0808">Transferase</keyword>
<proteinExistence type="inferred from homology"/>
<evidence type="ECO:0000256" key="4">
    <source>
        <dbReference type="ARBA" id="ARBA00022741"/>
    </source>
</evidence>
<dbReference type="InterPro" id="IPR022937">
    <property type="entry name" value="Mevalonate_kinase_arc"/>
</dbReference>
<reference evidence="14" key="4">
    <citation type="journal article" date="2023" name="Microbiol. Resour. Announc.">
        <title>Complete Genome Sequence of Vulcanisaeta souniana Strain IC-059, a Hyperthermophilic Archaeon Isolated from Hot Spring Water in Japan.</title>
        <authorList>
            <person name="Kato S."/>
            <person name="Itoh T."/>
            <person name="Wu L."/>
            <person name="Ma J."/>
            <person name="Ohkuma M."/>
        </authorList>
    </citation>
    <scope>NUCLEOTIDE SEQUENCE</scope>
    <source>
        <strain evidence="14">JCM 11219</strain>
    </source>
</reference>
<dbReference type="HAMAP" id="MF_00217">
    <property type="entry name" value="Mevalonate_kinase"/>
    <property type="match status" value="1"/>
</dbReference>
<dbReference type="GeneID" id="76207789"/>
<keyword evidence="4 11" id="KW-0547">Nucleotide-binding</keyword>
<keyword evidence="7 11" id="KW-0460">Magnesium</keyword>
<dbReference type="NCBIfam" id="TIGR00549">
    <property type="entry name" value="mevalon_kin"/>
    <property type="match status" value="1"/>
</dbReference>
<reference evidence="15" key="1">
    <citation type="journal article" date="2014" name="Int. J. Syst. Evol. Microbiol.">
        <title>Complete genome sequence of Corynebacterium casei LMG S-19264T (=DSM 44701T), isolated from a smear-ripened cheese.</title>
        <authorList>
            <consortium name="US DOE Joint Genome Institute (JGI-PGF)"/>
            <person name="Walter F."/>
            <person name="Albersmeier A."/>
            <person name="Kalinowski J."/>
            <person name="Ruckert C."/>
        </authorList>
    </citation>
    <scope>NUCLEOTIDE SEQUENCE</scope>
    <source>
        <strain evidence="15">JCM 11219</strain>
    </source>
</reference>
<dbReference type="Proteomes" id="UP000657075">
    <property type="component" value="Unassembled WGS sequence"/>
</dbReference>
<evidence type="ECO:0000313" key="15">
    <source>
        <dbReference type="EMBL" id="GGI78052.1"/>
    </source>
</evidence>
<evidence type="ECO:0000256" key="5">
    <source>
        <dbReference type="ARBA" id="ARBA00022777"/>
    </source>
</evidence>
<dbReference type="GO" id="GO:0004496">
    <property type="term" value="F:mevalonate kinase activity"/>
    <property type="evidence" value="ECO:0007669"/>
    <property type="project" value="UniProtKB-UniRule"/>
</dbReference>
<evidence type="ECO:0000256" key="7">
    <source>
        <dbReference type="ARBA" id="ARBA00022842"/>
    </source>
</evidence>
<dbReference type="AlphaFoldDB" id="A0A830E3B9"/>
<dbReference type="GO" id="GO:0000287">
    <property type="term" value="F:magnesium ion binding"/>
    <property type="evidence" value="ECO:0007669"/>
    <property type="project" value="UniProtKB-UniRule"/>
</dbReference>
<keyword evidence="2 11" id="KW-0444">Lipid biosynthesis</keyword>
<protein>
    <recommendedName>
        <fullName evidence="11">Mevalonate kinase</fullName>
        <shortName evidence="11">MK</shortName>
        <shortName evidence="11">MVK</shortName>
        <ecNumber evidence="11">2.7.1.36</ecNumber>
    </recommendedName>
</protein>
<comment type="subcellular location">
    <subcellularLocation>
        <location evidence="11">Cytoplasm</location>
    </subcellularLocation>
</comment>
<feature type="active site" description="Proton acceptor" evidence="11">
    <location>
        <position position="160"/>
    </location>
</feature>
<comment type="caution">
    <text evidence="11">Lacks conserved residue(s) required for the propagation of feature annotation.</text>
</comment>
<evidence type="ECO:0000256" key="8">
    <source>
        <dbReference type="ARBA" id="ARBA00023098"/>
    </source>
</evidence>
<evidence type="ECO:0000259" key="12">
    <source>
        <dbReference type="Pfam" id="PF00288"/>
    </source>
</evidence>
<keyword evidence="17" id="KW-1185">Reference proteome</keyword>
<dbReference type="Proteomes" id="UP001060771">
    <property type="component" value="Chromosome"/>
</dbReference>
<evidence type="ECO:0000313" key="16">
    <source>
        <dbReference type="Proteomes" id="UP000657075"/>
    </source>
</evidence>
<evidence type="ECO:0000256" key="3">
    <source>
        <dbReference type="ARBA" id="ARBA00022679"/>
    </source>
</evidence>
<dbReference type="InterPro" id="IPR006205">
    <property type="entry name" value="Mev_gal_kin"/>
</dbReference>
<dbReference type="InterPro" id="IPR020568">
    <property type="entry name" value="Ribosomal_Su5_D2-typ_SF"/>
</dbReference>
<evidence type="ECO:0000256" key="1">
    <source>
        <dbReference type="ARBA" id="ARBA00022490"/>
    </source>
</evidence>
<keyword evidence="6 11" id="KW-0067">ATP-binding</keyword>